<protein>
    <submittedName>
        <fullName evidence="1">Uncharacterized protein</fullName>
    </submittedName>
</protein>
<dbReference type="Proteomes" id="UP001054945">
    <property type="component" value="Unassembled WGS sequence"/>
</dbReference>
<gene>
    <name evidence="1" type="ORF">CEXT_84391</name>
</gene>
<evidence type="ECO:0000313" key="2">
    <source>
        <dbReference type="Proteomes" id="UP001054945"/>
    </source>
</evidence>
<name>A0AAV4UWN7_CAEEX</name>
<dbReference type="AlphaFoldDB" id="A0AAV4UWN7"/>
<comment type="caution">
    <text evidence="1">The sequence shown here is derived from an EMBL/GenBank/DDBJ whole genome shotgun (WGS) entry which is preliminary data.</text>
</comment>
<evidence type="ECO:0000313" key="1">
    <source>
        <dbReference type="EMBL" id="GIY62217.1"/>
    </source>
</evidence>
<proteinExistence type="predicted"/>
<reference evidence="1 2" key="1">
    <citation type="submission" date="2021-06" db="EMBL/GenBank/DDBJ databases">
        <title>Caerostris extrusa draft genome.</title>
        <authorList>
            <person name="Kono N."/>
            <person name="Arakawa K."/>
        </authorList>
    </citation>
    <scope>NUCLEOTIDE SEQUENCE [LARGE SCALE GENOMIC DNA]</scope>
</reference>
<organism evidence="1 2">
    <name type="scientific">Caerostris extrusa</name>
    <name type="common">Bark spider</name>
    <name type="synonym">Caerostris bankana</name>
    <dbReference type="NCBI Taxonomy" id="172846"/>
    <lineage>
        <taxon>Eukaryota</taxon>
        <taxon>Metazoa</taxon>
        <taxon>Ecdysozoa</taxon>
        <taxon>Arthropoda</taxon>
        <taxon>Chelicerata</taxon>
        <taxon>Arachnida</taxon>
        <taxon>Araneae</taxon>
        <taxon>Araneomorphae</taxon>
        <taxon>Entelegynae</taxon>
        <taxon>Araneoidea</taxon>
        <taxon>Araneidae</taxon>
        <taxon>Caerostris</taxon>
    </lineage>
</organism>
<accession>A0AAV4UWN7</accession>
<dbReference type="EMBL" id="BPLR01013595">
    <property type="protein sequence ID" value="GIY62217.1"/>
    <property type="molecule type" value="Genomic_DNA"/>
</dbReference>
<sequence>MKDNTSTNIATKYFICFFAGNFRVRYFVHLEHYALWIFVIPGTEIQAIRNKFTCSKDRCVLVVDLKMIATLRCIVIHRSSRESYSLESFQMYCQNIQCGNGKTAIKM</sequence>
<keyword evidence="2" id="KW-1185">Reference proteome</keyword>